<dbReference type="Proteomes" id="UP000755551">
    <property type="component" value="Unassembled WGS sequence"/>
</dbReference>
<organism evidence="1 2">
    <name type="scientific">Marinobacterium weihaiense</name>
    <dbReference type="NCBI Taxonomy" id="2851016"/>
    <lineage>
        <taxon>Bacteria</taxon>
        <taxon>Pseudomonadati</taxon>
        <taxon>Pseudomonadota</taxon>
        <taxon>Gammaproteobacteria</taxon>
        <taxon>Oceanospirillales</taxon>
        <taxon>Oceanospirillaceae</taxon>
        <taxon>Marinobacterium</taxon>
    </lineage>
</organism>
<dbReference type="EMBL" id="JAHQZT010000040">
    <property type="protein sequence ID" value="MBV0934839.1"/>
    <property type="molecule type" value="Genomic_DNA"/>
</dbReference>
<reference evidence="1 2" key="1">
    <citation type="submission" date="2021-06" db="EMBL/GenBank/DDBJ databases">
        <title>Bacterium isolated from marine sediment.</title>
        <authorList>
            <person name="Zhu K.-L."/>
            <person name="Du Z.-J."/>
            <person name="Liang Q.-Y."/>
        </authorList>
    </citation>
    <scope>NUCLEOTIDE SEQUENCE [LARGE SCALE GENOMIC DNA]</scope>
    <source>
        <strain evidence="1 2">A346</strain>
    </source>
</reference>
<gene>
    <name evidence="1" type="ORF">KTN04_15990</name>
</gene>
<comment type="caution">
    <text evidence="1">The sequence shown here is derived from an EMBL/GenBank/DDBJ whole genome shotgun (WGS) entry which is preliminary data.</text>
</comment>
<name>A0ABS6MEU9_9GAMM</name>
<evidence type="ECO:0000313" key="2">
    <source>
        <dbReference type="Proteomes" id="UP000755551"/>
    </source>
</evidence>
<sequence>MSSVGIRFIGRRSSIFAALQLPAELGVIFTRSLELAIDVAFSIEANDYIDPDRAYDLYWSGIITDKKKFICPGTDCTAQVTCANLDEDLQDMKVVPHYRIYGKHSESCEVFNDKPLNLKYEDGTSIKEEKRTVDESIVDVFLLERPDSYYDEARTDASNNSQAFKKPGFVRRSKDTRLREAGSIGNIYSVRSVVGRYIRYRNDGSIDQRRVNILGKDIYYRSIFKCIWEQDLDDLPNYPVIYYGWAFVNRLPSDAGYQIKFKKKFKKGDDEYTSTIMIADRLIESYKIKKLVATRLEKIKSQEKPTAFVFVYGEPKGNISKAGNKYANFSITNLDMIDINYDCPLPKEYNKACS</sequence>
<evidence type="ECO:0000313" key="1">
    <source>
        <dbReference type="EMBL" id="MBV0934839.1"/>
    </source>
</evidence>
<dbReference type="RefSeq" id="WP_217336233.1">
    <property type="nucleotide sequence ID" value="NZ_JAHQZT010000040.1"/>
</dbReference>
<proteinExistence type="predicted"/>
<keyword evidence="2" id="KW-1185">Reference proteome</keyword>
<accession>A0ABS6MEU9</accession>
<protein>
    <submittedName>
        <fullName evidence="1">Uncharacterized protein</fullName>
    </submittedName>
</protein>